<evidence type="ECO:0000256" key="1">
    <source>
        <dbReference type="ARBA" id="ARBA00000971"/>
    </source>
</evidence>
<feature type="compositionally biased region" description="Low complexity" evidence="9">
    <location>
        <begin position="27"/>
        <end position="69"/>
    </location>
</feature>
<evidence type="ECO:0000256" key="5">
    <source>
        <dbReference type="ARBA" id="ARBA00023110"/>
    </source>
</evidence>
<dbReference type="PROSITE" id="PS01096">
    <property type="entry name" value="PPIC_PPIASE_1"/>
    <property type="match status" value="1"/>
</dbReference>
<keyword evidence="5 8" id="KW-0697">Rotamase</keyword>
<protein>
    <recommendedName>
        <fullName evidence="4">Parvulin-like PPIase</fullName>
        <ecNumber evidence="3">5.2.1.8</ecNumber>
    </recommendedName>
    <alternativeName>
        <fullName evidence="6">Peptidyl-prolyl cis-trans isomerase plp</fullName>
    </alternativeName>
    <alternativeName>
        <fullName evidence="7">Rotamase plp</fullName>
    </alternativeName>
</protein>
<comment type="similarity">
    <text evidence="2">Belongs to the PpiC/parvulin rotamase family.</text>
</comment>
<dbReference type="AlphaFoldDB" id="A0A5C4MQS4"/>
<dbReference type="PANTHER" id="PTHR47245:SF2">
    <property type="entry name" value="PEPTIDYL-PROLYL CIS-TRANS ISOMERASE HP_0175-RELATED"/>
    <property type="match status" value="1"/>
</dbReference>
<evidence type="ECO:0000256" key="6">
    <source>
        <dbReference type="ARBA" id="ARBA00030642"/>
    </source>
</evidence>
<evidence type="ECO:0000256" key="2">
    <source>
        <dbReference type="ARBA" id="ARBA00007656"/>
    </source>
</evidence>
<dbReference type="EC" id="5.2.1.8" evidence="3"/>
<feature type="region of interest" description="Disordered" evidence="9">
    <location>
        <begin position="27"/>
        <end position="70"/>
    </location>
</feature>
<dbReference type="Pfam" id="PF00639">
    <property type="entry name" value="Rotamase"/>
    <property type="match status" value="1"/>
</dbReference>
<feature type="domain" description="PpiC" evidence="11">
    <location>
        <begin position="178"/>
        <end position="268"/>
    </location>
</feature>
<accession>A0A5C4MQS4</accession>
<sequence length="327" mass="34127">MLKPLLLLQTVSVLALTLALPVAAQDATQEAPAVETPEAATTEPAADAAPAGEAATEAPAGEATAQPATDVTRDTVVASVNGTDITVGELLIAVRQLPPQYQQLPPDVLFGAVVDQLVQQELLAQTATEPSAAVDIALANQRRSLLANEVIGDIAGTAVSEEALQAAYDAQYGSMEPANEWNASHILVASEEEATAAVDRINAGEAFEDVAKEVSTDTGSGSQGGELGWFGPGMMVPEFEQGVSGLQPGQLSAPVQSQFGWHIIRLNETRPQEAPALEDVRAELEAQIQQEAIQARLSELEAAGQVTKPQPGQFDPAVLNDTSLLED</sequence>
<dbReference type="Proteomes" id="UP000305887">
    <property type="component" value="Unassembled WGS sequence"/>
</dbReference>
<keyword evidence="10" id="KW-0732">Signal</keyword>
<dbReference type="Gene3D" id="1.10.8.1040">
    <property type="match status" value="1"/>
</dbReference>
<dbReference type="InterPro" id="IPR023058">
    <property type="entry name" value="PPIase_PpiC_CS"/>
</dbReference>
<keyword evidence="8 12" id="KW-0413">Isomerase</keyword>
<evidence type="ECO:0000256" key="7">
    <source>
        <dbReference type="ARBA" id="ARBA00031484"/>
    </source>
</evidence>
<feature type="region of interest" description="Disordered" evidence="9">
    <location>
        <begin position="303"/>
        <end position="327"/>
    </location>
</feature>
<dbReference type="GO" id="GO:0003755">
    <property type="term" value="F:peptidyl-prolyl cis-trans isomerase activity"/>
    <property type="evidence" value="ECO:0007669"/>
    <property type="project" value="UniProtKB-KW"/>
</dbReference>
<dbReference type="InterPro" id="IPR050245">
    <property type="entry name" value="PrsA_foldase"/>
</dbReference>
<dbReference type="OrthoDB" id="14196at2"/>
<evidence type="ECO:0000256" key="4">
    <source>
        <dbReference type="ARBA" id="ARBA00018370"/>
    </source>
</evidence>
<keyword evidence="13" id="KW-1185">Reference proteome</keyword>
<gene>
    <name evidence="12" type="ORF">FHG66_18965</name>
</gene>
<reference evidence="12 13" key="1">
    <citation type="submission" date="2019-06" db="EMBL/GenBank/DDBJ databases">
        <title>YIM 131921 draft genome.</title>
        <authorList>
            <person name="Jiang L."/>
        </authorList>
    </citation>
    <scope>NUCLEOTIDE SEQUENCE [LARGE SCALE GENOMIC DNA]</scope>
    <source>
        <strain evidence="12 13">YIM 131921</strain>
    </source>
</reference>
<feature type="signal peptide" evidence="10">
    <location>
        <begin position="1"/>
        <end position="24"/>
    </location>
</feature>
<evidence type="ECO:0000259" key="11">
    <source>
        <dbReference type="PROSITE" id="PS50198"/>
    </source>
</evidence>
<evidence type="ECO:0000256" key="9">
    <source>
        <dbReference type="SAM" id="MobiDB-lite"/>
    </source>
</evidence>
<dbReference type="Gene3D" id="3.10.50.40">
    <property type="match status" value="1"/>
</dbReference>
<dbReference type="PANTHER" id="PTHR47245">
    <property type="entry name" value="PEPTIDYLPROLYL ISOMERASE"/>
    <property type="match status" value="1"/>
</dbReference>
<dbReference type="EMBL" id="VDFU01000037">
    <property type="protein sequence ID" value="TNC46419.1"/>
    <property type="molecule type" value="Genomic_DNA"/>
</dbReference>
<dbReference type="PROSITE" id="PS50198">
    <property type="entry name" value="PPIC_PPIASE_2"/>
    <property type="match status" value="1"/>
</dbReference>
<evidence type="ECO:0000256" key="10">
    <source>
        <dbReference type="SAM" id="SignalP"/>
    </source>
</evidence>
<dbReference type="SUPFAM" id="SSF109998">
    <property type="entry name" value="Triger factor/SurA peptide-binding domain-like"/>
    <property type="match status" value="1"/>
</dbReference>
<organism evidence="12 13">
    <name type="scientific">Rubellimicrobium rubrum</name>
    <dbReference type="NCBI Taxonomy" id="2585369"/>
    <lineage>
        <taxon>Bacteria</taxon>
        <taxon>Pseudomonadati</taxon>
        <taxon>Pseudomonadota</taxon>
        <taxon>Alphaproteobacteria</taxon>
        <taxon>Rhodobacterales</taxon>
        <taxon>Roseobacteraceae</taxon>
        <taxon>Rubellimicrobium</taxon>
    </lineage>
</organism>
<dbReference type="InterPro" id="IPR000297">
    <property type="entry name" value="PPIase_PpiC"/>
</dbReference>
<name>A0A5C4MQS4_9RHOB</name>
<feature type="chain" id="PRO_5022902362" description="Parvulin-like PPIase" evidence="10">
    <location>
        <begin position="25"/>
        <end position="327"/>
    </location>
</feature>
<dbReference type="InterPro" id="IPR046357">
    <property type="entry name" value="PPIase_dom_sf"/>
</dbReference>
<dbReference type="RefSeq" id="WP_139078621.1">
    <property type="nucleotide sequence ID" value="NZ_VDFU01000037.1"/>
</dbReference>
<dbReference type="SUPFAM" id="SSF54534">
    <property type="entry name" value="FKBP-like"/>
    <property type="match status" value="1"/>
</dbReference>
<comment type="catalytic activity">
    <reaction evidence="1">
        <text>[protein]-peptidylproline (omega=180) = [protein]-peptidylproline (omega=0)</text>
        <dbReference type="Rhea" id="RHEA:16237"/>
        <dbReference type="Rhea" id="RHEA-COMP:10747"/>
        <dbReference type="Rhea" id="RHEA-COMP:10748"/>
        <dbReference type="ChEBI" id="CHEBI:83833"/>
        <dbReference type="ChEBI" id="CHEBI:83834"/>
        <dbReference type="EC" id="5.2.1.8"/>
    </reaction>
</comment>
<proteinExistence type="inferred from homology"/>
<evidence type="ECO:0000256" key="3">
    <source>
        <dbReference type="ARBA" id="ARBA00013194"/>
    </source>
</evidence>
<evidence type="ECO:0000313" key="12">
    <source>
        <dbReference type="EMBL" id="TNC46419.1"/>
    </source>
</evidence>
<dbReference type="InterPro" id="IPR027304">
    <property type="entry name" value="Trigger_fact/SurA_dom_sf"/>
</dbReference>
<evidence type="ECO:0000256" key="8">
    <source>
        <dbReference type="PROSITE-ProRule" id="PRU00278"/>
    </source>
</evidence>
<evidence type="ECO:0000313" key="13">
    <source>
        <dbReference type="Proteomes" id="UP000305887"/>
    </source>
</evidence>
<comment type="caution">
    <text evidence="12">The sequence shown here is derived from an EMBL/GenBank/DDBJ whole genome shotgun (WGS) entry which is preliminary data.</text>
</comment>